<dbReference type="Proteomes" id="UP000568751">
    <property type="component" value="Unassembled WGS sequence"/>
</dbReference>
<evidence type="ECO:0008006" key="3">
    <source>
        <dbReference type="Google" id="ProtNLM"/>
    </source>
</evidence>
<dbReference type="SUPFAM" id="SSF143011">
    <property type="entry name" value="RelE-like"/>
    <property type="match status" value="1"/>
</dbReference>
<dbReference type="Gene3D" id="3.30.2310.20">
    <property type="entry name" value="RelE-like"/>
    <property type="match status" value="1"/>
</dbReference>
<comment type="caution">
    <text evidence="1">The sequence shown here is derived from an EMBL/GenBank/DDBJ whole genome shotgun (WGS) entry which is preliminary data.</text>
</comment>
<protein>
    <recommendedName>
        <fullName evidence="3">Type II toxin-antitoxin system RelE/ParE family toxin</fullName>
    </recommendedName>
</protein>
<evidence type="ECO:0000313" key="1">
    <source>
        <dbReference type="EMBL" id="NYT28248.1"/>
    </source>
</evidence>
<gene>
    <name evidence="1" type="ORF">H0A76_10420</name>
</gene>
<dbReference type="InterPro" id="IPR035093">
    <property type="entry name" value="RelE/ParE_toxin_dom_sf"/>
</dbReference>
<reference evidence="1 2" key="1">
    <citation type="submission" date="2020-05" db="EMBL/GenBank/DDBJ databases">
        <title>Horizontal transmission and recombination maintain forever young bacterial symbiont genomes.</title>
        <authorList>
            <person name="Russell S.L."/>
            <person name="Pepper-Tunick E."/>
            <person name="Svedberg J."/>
            <person name="Byrne A."/>
            <person name="Ruelas Castillo J."/>
            <person name="Vollmers C."/>
            <person name="Beinart R.A."/>
            <person name="Corbett-Detig R."/>
        </authorList>
    </citation>
    <scope>NUCLEOTIDE SEQUENCE [LARGE SCALE GENOMIC DNA]</scope>
    <source>
        <strain evidence="1">455</strain>
    </source>
</reference>
<dbReference type="EMBL" id="JACCHT010000002">
    <property type="protein sequence ID" value="NYT28248.1"/>
    <property type="molecule type" value="Genomic_DNA"/>
</dbReference>
<dbReference type="AlphaFoldDB" id="A0A853F418"/>
<sequence>MKIFFSTRKLEKLCNTKKEANKKFGDKNAKFLFKRLQQLKAVNQLGDFKFDKPHPLKGDKKDQFAITVFQGVRLTFFAIEPVKDESNNIIWKKVKK</sequence>
<name>A0A853F418_9GAMM</name>
<accession>A0A853F418</accession>
<proteinExistence type="predicted"/>
<evidence type="ECO:0000313" key="2">
    <source>
        <dbReference type="Proteomes" id="UP000568751"/>
    </source>
</evidence>
<organism evidence="1 2">
    <name type="scientific">Candidatus Thiodubiliella endoseptemdiera</name>
    <dbReference type="NCBI Taxonomy" id="2738886"/>
    <lineage>
        <taxon>Bacteria</taxon>
        <taxon>Pseudomonadati</taxon>
        <taxon>Pseudomonadota</taxon>
        <taxon>Gammaproteobacteria</taxon>
        <taxon>Candidatus Pseudothioglobaceae</taxon>
        <taxon>Candidatus Thiodubiliella</taxon>
    </lineage>
</organism>